<evidence type="ECO:0000313" key="2">
    <source>
        <dbReference type="EMBL" id="KAF0983462.1"/>
    </source>
</evidence>
<dbReference type="PANTHER" id="PTHR12959">
    <property type="entry name" value="GPI TRANSAMIDASE COMPONENT PIG-T-RELATED"/>
    <property type="match status" value="1"/>
</dbReference>
<dbReference type="OrthoDB" id="331263at2759"/>
<sequence>MLQRSTAFGFPRELSSSSFRHYHGRHHYHGYSHALKILGIVVVLLLGLLANPYSFVFGTKHRSNTSSSAWYDEYISITKSLDSKYLIYHFSMNQFHHRQDDEPIHISFSQSNLYPYILDKYDLEHLQVTMTRGRYHYRDWGLLKKKNSPDRDSENNNSESQFISMPPSGLTVKAQFNNSNQTTISNIKHKWDYLVNELSGLFCASINFLTFDTRRVYDSGIVNFMNHHLENSDHSTTTTIYGTLSEETVCTENLTPFKSILPYRGNRGISALLIPKLLFDSDYVSLVLDITRKGIFMNVFRVIKYNEGNEYENYKFITFKKNKLHIPYGNSYIFVNSADNELQDAKTVATTNSMADRSISTSTATATTNYLLKQILNAMNDTKSEHAHPLNLNVYDVRNIKSGFEQVVPSRVHIMRYQLDNKLITNIEIFNTSGSALDKENYCLYDVIPWYFKTFIHTLEINGQSIDQAHKRHMIKNMRILPQKDRVNPLVMNLCFNLTSFISDKNSGAKNGLSTSIQVSIKFEKTYLKYTEHAPDANRGFDLSSAIVIHSNSDNPKDVYFYYSDSLLINLPTPDFSMPYNVITLTSTVIVLFYGSMFNLMIRRFNAKYEEEHSKSLLDRLLGTIFRKRNTSN</sequence>
<evidence type="ECO:0008006" key="4">
    <source>
        <dbReference type="Google" id="ProtNLM"/>
    </source>
</evidence>
<dbReference type="VEuPathDB" id="AmoebaDB:NfTy_012810"/>
<dbReference type="RefSeq" id="XP_044568175.1">
    <property type="nucleotide sequence ID" value="XM_044700835.1"/>
</dbReference>
<keyword evidence="1" id="KW-0472">Membrane</keyword>
<name>A0A6A5C941_NAEFO</name>
<evidence type="ECO:0000256" key="1">
    <source>
        <dbReference type="SAM" id="Phobius"/>
    </source>
</evidence>
<dbReference type="AlphaFoldDB" id="A0A6A5C941"/>
<keyword evidence="1" id="KW-1133">Transmembrane helix</keyword>
<evidence type="ECO:0000313" key="3">
    <source>
        <dbReference type="Proteomes" id="UP000444721"/>
    </source>
</evidence>
<accession>A0A6A5C941</accession>
<keyword evidence="1" id="KW-0812">Transmembrane</keyword>
<dbReference type="VEuPathDB" id="AmoebaDB:NF0116360"/>
<proteinExistence type="predicted"/>
<dbReference type="GO" id="GO:0016255">
    <property type="term" value="P:attachment of GPI anchor to protein"/>
    <property type="evidence" value="ECO:0007669"/>
    <property type="project" value="InterPro"/>
</dbReference>
<protein>
    <recommendedName>
        <fullName evidence="4">GPI transamidase component PIG-T</fullName>
    </recommendedName>
</protein>
<reference evidence="2 3" key="1">
    <citation type="journal article" date="2019" name="Sci. Rep.">
        <title>Nanopore sequencing improves the draft genome of the human pathogenic amoeba Naegleria fowleri.</title>
        <authorList>
            <person name="Liechti N."/>
            <person name="Schurch N."/>
            <person name="Bruggmann R."/>
            <person name="Wittwer M."/>
        </authorList>
    </citation>
    <scope>NUCLEOTIDE SEQUENCE [LARGE SCALE GENOMIC DNA]</scope>
    <source>
        <strain evidence="2 3">ATCC 30894</strain>
    </source>
</reference>
<dbReference type="VEuPathDB" id="AmoebaDB:FDP41_010527"/>
<dbReference type="InterPro" id="IPR007245">
    <property type="entry name" value="PIG-T"/>
</dbReference>
<dbReference type="GO" id="GO:0042765">
    <property type="term" value="C:GPI-anchor transamidase complex"/>
    <property type="evidence" value="ECO:0007669"/>
    <property type="project" value="InterPro"/>
</dbReference>
<dbReference type="OMA" id="NHGHYIG"/>
<comment type="caution">
    <text evidence="2">The sequence shown here is derived from an EMBL/GenBank/DDBJ whole genome shotgun (WGS) entry which is preliminary data.</text>
</comment>
<feature type="transmembrane region" description="Helical" evidence="1">
    <location>
        <begin position="580"/>
        <end position="602"/>
    </location>
</feature>
<feature type="transmembrane region" description="Helical" evidence="1">
    <location>
        <begin position="35"/>
        <end position="56"/>
    </location>
</feature>
<organism evidence="2 3">
    <name type="scientific">Naegleria fowleri</name>
    <name type="common">Brain eating amoeba</name>
    <dbReference type="NCBI Taxonomy" id="5763"/>
    <lineage>
        <taxon>Eukaryota</taxon>
        <taxon>Discoba</taxon>
        <taxon>Heterolobosea</taxon>
        <taxon>Tetramitia</taxon>
        <taxon>Eutetramitia</taxon>
        <taxon>Vahlkampfiidae</taxon>
        <taxon>Naegleria</taxon>
    </lineage>
</organism>
<gene>
    <name evidence="2" type="ORF">FDP41_010527</name>
</gene>
<dbReference type="Pfam" id="PF04113">
    <property type="entry name" value="Gpi16"/>
    <property type="match status" value="2"/>
</dbReference>
<dbReference type="PANTHER" id="PTHR12959:SF11">
    <property type="entry name" value="GPI TRANSAMIDASE COMPONENT PIG-T"/>
    <property type="match status" value="1"/>
</dbReference>
<keyword evidence="3" id="KW-1185">Reference proteome</keyword>
<dbReference type="GeneID" id="68117742"/>
<dbReference type="Proteomes" id="UP000444721">
    <property type="component" value="Unassembled WGS sequence"/>
</dbReference>
<dbReference type="EMBL" id="VFQX01000006">
    <property type="protein sequence ID" value="KAF0983462.1"/>
    <property type="molecule type" value="Genomic_DNA"/>
</dbReference>